<dbReference type="EMBL" id="JAHCVI010000001">
    <property type="protein sequence ID" value="KAG7291480.1"/>
    <property type="molecule type" value="Genomic_DNA"/>
</dbReference>
<accession>A0AAD4I2N5</accession>
<evidence type="ECO:0000313" key="3">
    <source>
        <dbReference type="Proteomes" id="UP001197093"/>
    </source>
</evidence>
<dbReference type="InterPro" id="IPR010730">
    <property type="entry name" value="HET"/>
</dbReference>
<evidence type="ECO:0000259" key="1">
    <source>
        <dbReference type="Pfam" id="PF06985"/>
    </source>
</evidence>
<dbReference type="Pfam" id="PF06985">
    <property type="entry name" value="HET"/>
    <property type="match status" value="1"/>
</dbReference>
<feature type="domain" description="Heterokaryon incompatibility" evidence="1">
    <location>
        <begin position="20"/>
        <end position="182"/>
    </location>
</feature>
<sequence>MQIRADLRVAPLESSHAPRYTALSYTWDEPIQPSAPLTTLRGLYHHARAWYWRYCRPSHETIVINDLPFPAARNLATALRHLRDGKEPIDFWVDAICINQEDEAEKSSQVRMMPHIYSQANKTVIWLGTRADGSDEAMDFIHSASSLRTDDPNIDFDKLVPSRALTALFSRAWWSRVWVIQEAILSQQAVVVCGEKVVPLDAFETLQQKASELRETMQSAARSGARASSQAPGFIPPFMSFTEILSEMGHLRSQCSEERTTWDAAYCLAALVMQTSRFQCTLPRDKVYGLFGLFPEVQRVIQPSYGPEKTDVDVFKDVTVFLTRWTNRIDHILFWKKLETDRV</sequence>
<comment type="caution">
    <text evidence="2">The sequence shown here is derived from an EMBL/GenBank/DDBJ whole genome shotgun (WGS) entry which is preliminary data.</text>
</comment>
<keyword evidence="3" id="KW-1185">Reference proteome</keyword>
<proteinExistence type="predicted"/>
<protein>
    <recommendedName>
        <fullName evidence="1">Heterokaryon incompatibility domain-containing protein</fullName>
    </recommendedName>
</protein>
<dbReference type="AlphaFoldDB" id="A0AAD4I2N5"/>
<dbReference type="InterPro" id="IPR052895">
    <property type="entry name" value="HetReg/Transcr_Mod"/>
</dbReference>
<dbReference type="PANTHER" id="PTHR24148:SF64">
    <property type="entry name" value="HETEROKARYON INCOMPATIBILITY DOMAIN-CONTAINING PROTEIN"/>
    <property type="match status" value="1"/>
</dbReference>
<organism evidence="2 3">
    <name type="scientific">Staphylotrichum longicolle</name>
    <dbReference type="NCBI Taxonomy" id="669026"/>
    <lineage>
        <taxon>Eukaryota</taxon>
        <taxon>Fungi</taxon>
        <taxon>Dikarya</taxon>
        <taxon>Ascomycota</taxon>
        <taxon>Pezizomycotina</taxon>
        <taxon>Sordariomycetes</taxon>
        <taxon>Sordariomycetidae</taxon>
        <taxon>Sordariales</taxon>
        <taxon>Chaetomiaceae</taxon>
        <taxon>Staphylotrichum</taxon>
    </lineage>
</organism>
<reference evidence="2" key="1">
    <citation type="submission" date="2023-02" db="EMBL/GenBank/DDBJ databases">
        <authorList>
            <person name="Palmer J.M."/>
        </authorList>
    </citation>
    <scope>NUCLEOTIDE SEQUENCE</scope>
    <source>
        <strain evidence="2">FW57</strain>
    </source>
</reference>
<dbReference type="PANTHER" id="PTHR24148">
    <property type="entry name" value="ANKYRIN REPEAT DOMAIN-CONTAINING PROTEIN 39 HOMOLOG-RELATED"/>
    <property type="match status" value="1"/>
</dbReference>
<dbReference type="Proteomes" id="UP001197093">
    <property type="component" value="Unassembled WGS sequence"/>
</dbReference>
<evidence type="ECO:0000313" key="2">
    <source>
        <dbReference type="EMBL" id="KAG7291480.1"/>
    </source>
</evidence>
<gene>
    <name evidence="2" type="ORF">NEMBOFW57_001499</name>
</gene>
<name>A0AAD4I2N5_9PEZI</name>